<comment type="caution">
    <text evidence="9">The sequence shown here is derived from an EMBL/GenBank/DDBJ whole genome shotgun (WGS) entry which is preliminary data.</text>
</comment>
<dbReference type="EMBL" id="JBHLWN010000100">
    <property type="protein sequence ID" value="MFC0215615.1"/>
    <property type="molecule type" value="Genomic_DNA"/>
</dbReference>
<dbReference type="GO" id="GO:0004673">
    <property type="term" value="F:protein histidine kinase activity"/>
    <property type="evidence" value="ECO:0007669"/>
    <property type="project" value="UniProtKB-EC"/>
</dbReference>
<dbReference type="CDD" id="cd06225">
    <property type="entry name" value="HAMP"/>
    <property type="match status" value="1"/>
</dbReference>
<dbReference type="InterPro" id="IPR010559">
    <property type="entry name" value="Sig_transdc_His_kin_internal"/>
</dbReference>
<keyword evidence="6 7" id="KW-0472">Membrane</keyword>
<feature type="domain" description="HAMP" evidence="8">
    <location>
        <begin position="318"/>
        <end position="375"/>
    </location>
</feature>
<dbReference type="Gene3D" id="3.30.565.10">
    <property type="entry name" value="Histidine kinase-like ATPase, C-terminal domain"/>
    <property type="match status" value="1"/>
</dbReference>
<feature type="transmembrane region" description="Helical" evidence="7">
    <location>
        <begin position="298"/>
        <end position="318"/>
    </location>
</feature>
<proteinExistence type="predicted"/>
<evidence type="ECO:0000256" key="4">
    <source>
        <dbReference type="ARBA" id="ARBA00022679"/>
    </source>
</evidence>
<keyword evidence="7" id="KW-1133">Transmembrane helix</keyword>
<dbReference type="InterPro" id="IPR050640">
    <property type="entry name" value="Bact_2-comp_sensor_kinase"/>
</dbReference>
<dbReference type="Pfam" id="PF02518">
    <property type="entry name" value="HATPase_c"/>
    <property type="match status" value="1"/>
</dbReference>
<evidence type="ECO:0000256" key="3">
    <source>
        <dbReference type="ARBA" id="ARBA00022553"/>
    </source>
</evidence>
<protein>
    <submittedName>
        <fullName evidence="9">Sensor histidine kinase</fullName>
        <ecNumber evidence="9">2.7.13.3</ecNumber>
    </submittedName>
</protein>
<reference evidence="9 10" key="1">
    <citation type="submission" date="2024-09" db="EMBL/GenBank/DDBJ databases">
        <authorList>
            <person name="Sun Q."/>
            <person name="Mori K."/>
        </authorList>
    </citation>
    <scope>NUCLEOTIDE SEQUENCE [LARGE SCALE GENOMIC DNA]</scope>
    <source>
        <strain evidence="9 10">CCM 7759</strain>
    </source>
</reference>
<dbReference type="Proteomes" id="UP001589776">
    <property type="component" value="Unassembled WGS sequence"/>
</dbReference>
<dbReference type="Gene3D" id="3.30.450.20">
    <property type="entry name" value="PAS domain"/>
    <property type="match status" value="2"/>
</dbReference>
<dbReference type="InterPro" id="IPR036890">
    <property type="entry name" value="HATPase_C_sf"/>
</dbReference>
<organism evidence="9 10">
    <name type="scientific">Paenibacillus chartarius</name>
    <dbReference type="NCBI Taxonomy" id="747481"/>
    <lineage>
        <taxon>Bacteria</taxon>
        <taxon>Bacillati</taxon>
        <taxon>Bacillota</taxon>
        <taxon>Bacilli</taxon>
        <taxon>Bacillales</taxon>
        <taxon>Paenibacillaceae</taxon>
        <taxon>Paenibacillus</taxon>
    </lineage>
</organism>
<comment type="subcellular location">
    <subcellularLocation>
        <location evidence="1">Cell membrane</location>
        <topology evidence="1">Multi-pass membrane protein</topology>
    </subcellularLocation>
</comment>
<keyword evidence="7" id="KW-0812">Transmembrane</keyword>
<dbReference type="PANTHER" id="PTHR34220:SF7">
    <property type="entry name" value="SENSOR HISTIDINE KINASE YPDA"/>
    <property type="match status" value="1"/>
</dbReference>
<evidence type="ECO:0000256" key="5">
    <source>
        <dbReference type="ARBA" id="ARBA00022777"/>
    </source>
</evidence>
<evidence type="ECO:0000313" key="9">
    <source>
        <dbReference type="EMBL" id="MFC0215615.1"/>
    </source>
</evidence>
<dbReference type="EC" id="2.7.13.3" evidence="9"/>
<dbReference type="RefSeq" id="WP_377473069.1">
    <property type="nucleotide sequence ID" value="NZ_JBHLWN010000100.1"/>
</dbReference>
<keyword evidence="2" id="KW-1003">Cell membrane</keyword>
<evidence type="ECO:0000256" key="6">
    <source>
        <dbReference type="ARBA" id="ARBA00023136"/>
    </source>
</evidence>
<dbReference type="Pfam" id="PF06580">
    <property type="entry name" value="His_kinase"/>
    <property type="match status" value="1"/>
</dbReference>
<keyword evidence="5 9" id="KW-0418">Kinase</keyword>
<dbReference type="PANTHER" id="PTHR34220">
    <property type="entry name" value="SENSOR HISTIDINE KINASE YPDA"/>
    <property type="match status" value="1"/>
</dbReference>
<dbReference type="SUPFAM" id="SSF55874">
    <property type="entry name" value="ATPase domain of HSP90 chaperone/DNA topoisomerase II/histidine kinase"/>
    <property type="match status" value="1"/>
</dbReference>
<dbReference type="CDD" id="cd18774">
    <property type="entry name" value="PDC2_HK_sensor"/>
    <property type="match status" value="1"/>
</dbReference>
<name>A0ABV6DSJ2_9BACL</name>
<accession>A0ABV6DSJ2</accession>
<evidence type="ECO:0000313" key="10">
    <source>
        <dbReference type="Proteomes" id="UP001589776"/>
    </source>
</evidence>
<dbReference type="InterPro" id="IPR003660">
    <property type="entry name" value="HAMP_dom"/>
</dbReference>
<gene>
    <name evidence="9" type="ORF">ACFFK0_24775</name>
</gene>
<keyword evidence="10" id="KW-1185">Reference proteome</keyword>
<sequence length="608" mass="68206">MFFYSFRNRLIALFVLLLVVAFGAMAYMLFDQSRAIIRSYIESSALEKMDEYASFIDMATTQIYDLSSLVFNSDAVQTWDHIMSDPAAGETDKVLANLAVSQFLTRATNSYSSLSSVSLYRKEGVWVSSDNQVVADGTFRQDRWFTDLVGKGEHWTSAHRDRVEASRSKPYQVVSLAMPIGTFDPVTSKAVMKVNVSAEFLLEPLNRIHLGDKGTIYLLDNEGKPMLGQAYGVTEEGIAIMERIRSSRSPQGVEYLDNADGSSDIIVYKKLKKNNWLLVGFVPEGDLFAKLHKLRTSILLFASLLLIGAIVTASWLSYGITKPLSMLASAMRFVQRGDFAAAEARIPPRTIVRNEIGFVTSTFRNMVVQLRQHIKTEFELKLLRQQAEYKALLMQINPHFLFNTLELLSSLTLQKRTDDAVRVIESLGKMLRFSLKISDDIVAVEEEIKYLRYYVTILQTRFGDKLDIDIERDGDLQRLRVVKFLLQPLVENAVKYSFQARSIAVIRIGVRREAEQLVFTVADNGPGMDETAVNKLAAEAGGGNGMESILISANRQIGLRNVLARGKIYYGARFSFSIDTAPGQGTRIELRLPIQEGSQDVPLSGIDR</sequence>
<dbReference type="Gene3D" id="6.10.340.10">
    <property type="match status" value="1"/>
</dbReference>
<keyword evidence="4 9" id="KW-0808">Transferase</keyword>
<evidence type="ECO:0000256" key="2">
    <source>
        <dbReference type="ARBA" id="ARBA00022475"/>
    </source>
</evidence>
<keyword evidence="3" id="KW-0597">Phosphoprotein</keyword>
<evidence type="ECO:0000256" key="1">
    <source>
        <dbReference type="ARBA" id="ARBA00004651"/>
    </source>
</evidence>
<dbReference type="PROSITE" id="PS50885">
    <property type="entry name" value="HAMP"/>
    <property type="match status" value="1"/>
</dbReference>
<dbReference type="InterPro" id="IPR003594">
    <property type="entry name" value="HATPase_dom"/>
</dbReference>
<evidence type="ECO:0000259" key="8">
    <source>
        <dbReference type="PROSITE" id="PS50885"/>
    </source>
</evidence>
<evidence type="ECO:0000256" key="7">
    <source>
        <dbReference type="SAM" id="Phobius"/>
    </source>
</evidence>